<gene>
    <name evidence="2" type="ORF">FGO68_gene12242</name>
</gene>
<feature type="region of interest" description="Disordered" evidence="1">
    <location>
        <begin position="94"/>
        <end position="114"/>
    </location>
</feature>
<evidence type="ECO:0000313" key="3">
    <source>
        <dbReference type="Proteomes" id="UP000785679"/>
    </source>
</evidence>
<keyword evidence="3" id="KW-1185">Reference proteome</keyword>
<feature type="region of interest" description="Disordered" evidence="1">
    <location>
        <begin position="158"/>
        <end position="208"/>
    </location>
</feature>
<organism evidence="2 3">
    <name type="scientific">Halteria grandinella</name>
    <dbReference type="NCBI Taxonomy" id="5974"/>
    <lineage>
        <taxon>Eukaryota</taxon>
        <taxon>Sar</taxon>
        <taxon>Alveolata</taxon>
        <taxon>Ciliophora</taxon>
        <taxon>Intramacronucleata</taxon>
        <taxon>Spirotrichea</taxon>
        <taxon>Stichotrichia</taxon>
        <taxon>Sporadotrichida</taxon>
        <taxon>Halteriidae</taxon>
        <taxon>Halteria</taxon>
    </lineage>
</organism>
<feature type="compositionally biased region" description="Basic and acidic residues" evidence="1">
    <location>
        <begin position="171"/>
        <end position="184"/>
    </location>
</feature>
<proteinExistence type="predicted"/>
<sequence>MTQAFTTGSLLGYFGSTEDLFGKELFKKLVSLMIDAKHFEQKLIASVTEKARRHHINLSATGSLQQVWQELDTLLDDEKTALTLKRAEVETFHATPQGKNSFDQQEVTPSPQLPTPTHAATIKIEETKTPYHQTPPTSSKNRRIRKEEAKLIVKFESQCGLGGDASPLDTPTKRGNRDKPVEPGHRRKQMDFSPGDQLSPPLDASTPNKRFKLATDTKFPSFTGPSLSRTLSTNAIALLRQNHPATTTATDNSLTSFNHRTKNENASITRVQAPISPFGKDEEGHEFKSDEKGKALYRSKSVGKPSSLYLMLKAADSTILRDERRLEILEEFNEGTNTVYTPDQLDIEYCKNTKDDHFKKLTRDDKKHFKRQLKWMPDGKSGKDIPTWASDPQKIAFVHETINSLYADKTFKMPAPTKAELNKKAAVAIKSLKAAMKRLQATTSPTATTASPYKPHPKK</sequence>
<comment type="caution">
    <text evidence="2">The sequence shown here is derived from an EMBL/GenBank/DDBJ whole genome shotgun (WGS) entry which is preliminary data.</text>
</comment>
<feature type="region of interest" description="Disordered" evidence="1">
    <location>
        <begin position="440"/>
        <end position="459"/>
    </location>
</feature>
<feature type="compositionally biased region" description="Polar residues" evidence="1">
    <location>
        <begin position="97"/>
        <end position="110"/>
    </location>
</feature>
<name>A0A8J8NTA9_HALGN</name>
<dbReference type="Proteomes" id="UP000785679">
    <property type="component" value="Unassembled WGS sequence"/>
</dbReference>
<dbReference type="AlphaFoldDB" id="A0A8J8NTA9"/>
<feature type="compositionally biased region" description="Low complexity" evidence="1">
    <location>
        <begin position="441"/>
        <end position="452"/>
    </location>
</feature>
<reference evidence="2" key="1">
    <citation type="submission" date="2019-06" db="EMBL/GenBank/DDBJ databases">
        <authorList>
            <person name="Zheng W."/>
        </authorList>
    </citation>
    <scope>NUCLEOTIDE SEQUENCE</scope>
    <source>
        <strain evidence="2">QDHG01</strain>
    </source>
</reference>
<evidence type="ECO:0000256" key="1">
    <source>
        <dbReference type="SAM" id="MobiDB-lite"/>
    </source>
</evidence>
<accession>A0A8J8NTA9</accession>
<protein>
    <submittedName>
        <fullName evidence="2">Uncharacterized protein</fullName>
    </submittedName>
</protein>
<dbReference type="EMBL" id="RRYP01008318">
    <property type="protein sequence ID" value="TNV79855.1"/>
    <property type="molecule type" value="Genomic_DNA"/>
</dbReference>
<evidence type="ECO:0000313" key="2">
    <source>
        <dbReference type="EMBL" id="TNV79855.1"/>
    </source>
</evidence>